<dbReference type="EMBL" id="LTAN01000006">
    <property type="protein sequence ID" value="OBR07419.1"/>
    <property type="molecule type" value="Genomic_DNA"/>
</dbReference>
<dbReference type="RefSeq" id="XP_018155937.1">
    <property type="nucleotide sequence ID" value="XM_018303914.1"/>
</dbReference>
<name>A0A1B7Y5U1_COLHI</name>
<proteinExistence type="predicted"/>
<feature type="region of interest" description="Disordered" evidence="1">
    <location>
        <begin position="125"/>
        <end position="151"/>
    </location>
</feature>
<organism evidence="2 3">
    <name type="scientific">Colletotrichum higginsianum (strain IMI 349063)</name>
    <name type="common">Crucifer anthracnose fungus</name>
    <dbReference type="NCBI Taxonomy" id="759273"/>
    <lineage>
        <taxon>Eukaryota</taxon>
        <taxon>Fungi</taxon>
        <taxon>Dikarya</taxon>
        <taxon>Ascomycota</taxon>
        <taxon>Pezizomycotina</taxon>
        <taxon>Sordariomycetes</taxon>
        <taxon>Hypocreomycetidae</taxon>
        <taxon>Glomerellales</taxon>
        <taxon>Glomerellaceae</taxon>
        <taxon>Colletotrichum</taxon>
        <taxon>Colletotrichum destructivum species complex</taxon>
    </lineage>
</organism>
<dbReference type="KEGG" id="chig:CH63R_08940"/>
<evidence type="ECO:0000313" key="2">
    <source>
        <dbReference type="EMBL" id="OBR07419.1"/>
    </source>
</evidence>
<sequence length="151" mass="16050">MSKTGPSVIGDGWIIPVDIVGLATGLGLKTVGDYGVFGFNFGSPYRSENMARDEDGFLGLQPCEAILQKHIKALLGICPRAGQPGITNRSANLARPLDMVVATVTMMQALSHISSHPTLFSREQLTTTGPATPRGCWNGRLHSSRHAAPPV</sequence>
<dbReference type="VEuPathDB" id="FungiDB:CH63R_08940"/>
<evidence type="ECO:0000313" key="3">
    <source>
        <dbReference type="Proteomes" id="UP000092177"/>
    </source>
</evidence>
<evidence type="ECO:0000256" key="1">
    <source>
        <dbReference type="SAM" id="MobiDB-lite"/>
    </source>
</evidence>
<comment type="caution">
    <text evidence="2">The sequence shown here is derived from an EMBL/GenBank/DDBJ whole genome shotgun (WGS) entry which is preliminary data.</text>
</comment>
<dbReference type="GeneID" id="28868021"/>
<accession>A0A1B7Y5U1</accession>
<dbReference type="Proteomes" id="UP000092177">
    <property type="component" value="Chromosome 6"/>
</dbReference>
<keyword evidence="3" id="KW-1185">Reference proteome</keyword>
<protein>
    <submittedName>
        <fullName evidence="2">Uncharacterized protein</fullName>
    </submittedName>
</protein>
<reference evidence="3" key="1">
    <citation type="journal article" date="2017" name="BMC Genomics">
        <title>Gapless genome assembly of Colletotrichum higginsianum reveals chromosome structure and association of transposable elements with secondary metabolite gene clusters.</title>
        <authorList>
            <person name="Dallery J.-F."/>
            <person name="Lapalu N."/>
            <person name="Zampounis A."/>
            <person name="Pigne S."/>
            <person name="Luyten I."/>
            <person name="Amselem J."/>
            <person name="Wittenberg A.H.J."/>
            <person name="Zhou S."/>
            <person name="de Queiroz M.V."/>
            <person name="Robin G.P."/>
            <person name="Auger A."/>
            <person name="Hainaut M."/>
            <person name="Henrissat B."/>
            <person name="Kim K.-T."/>
            <person name="Lee Y.-H."/>
            <person name="Lespinet O."/>
            <person name="Schwartz D.C."/>
            <person name="Thon M.R."/>
            <person name="O'Connell R.J."/>
        </authorList>
    </citation>
    <scope>NUCLEOTIDE SEQUENCE [LARGE SCALE GENOMIC DNA]</scope>
    <source>
        <strain evidence="3">IMI 349063</strain>
    </source>
</reference>
<gene>
    <name evidence="2" type="ORF">CH63R_08940</name>
</gene>
<dbReference type="AlphaFoldDB" id="A0A1B7Y5U1"/>